<dbReference type="Proteomes" id="UP000188268">
    <property type="component" value="Unassembled WGS sequence"/>
</dbReference>
<organism evidence="2 3">
    <name type="scientific">Corchorus capsularis</name>
    <name type="common">Jute</name>
    <dbReference type="NCBI Taxonomy" id="210143"/>
    <lineage>
        <taxon>Eukaryota</taxon>
        <taxon>Viridiplantae</taxon>
        <taxon>Streptophyta</taxon>
        <taxon>Embryophyta</taxon>
        <taxon>Tracheophyta</taxon>
        <taxon>Spermatophyta</taxon>
        <taxon>Magnoliopsida</taxon>
        <taxon>eudicotyledons</taxon>
        <taxon>Gunneridae</taxon>
        <taxon>Pentapetalae</taxon>
        <taxon>rosids</taxon>
        <taxon>malvids</taxon>
        <taxon>Malvales</taxon>
        <taxon>Malvaceae</taxon>
        <taxon>Grewioideae</taxon>
        <taxon>Apeibeae</taxon>
        <taxon>Corchorus</taxon>
    </lineage>
</organism>
<dbReference type="AlphaFoldDB" id="A0A1R3I5J2"/>
<evidence type="ECO:0000313" key="3">
    <source>
        <dbReference type="Proteomes" id="UP000188268"/>
    </source>
</evidence>
<proteinExistence type="predicted"/>
<dbReference type="OrthoDB" id="1906709at2759"/>
<dbReference type="OMA" id="VTLGHPM"/>
<feature type="region of interest" description="Disordered" evidence="1">
    <location>
        <begin position="127"/>
        <end position="150"/>
    </location>
</feature>
<evidence type="ECO:0000313" key="2">
    <source>
        <dbReference type="EMBL" id="OMO77781.1"/>
    </source>
</evidence>
<name>A0A1R3I5J2_COCAP</name>
<comment type="caution">
    <text evidence="2">The sequence shown here is derived from an EMBL/GenBank/DDBJ whole genome shotgun (WGS) entry which is preliminary data.</text>
</comment>
<evidence type="ECO:0000256" key="1">
    <source>
        <dbReference type="SAM" id="MobiDB-lite"/>
    </source>
</evidence>
<dbReference type="Gramene" id="OMO77781">
    <property type="protein sequence ID" value="OMO77781"/>
    <property type="gene ID" value="CCACVL1_14819"/>
</dbReference>
<protein>
    <submittedName>
        <fullName evidence="2">Uncharacterized protein</fullName>
    </submittedName>
</protein>
<accession>A0A1R3I5J2</accession>
<reference evidence="2 3" key="1">
    <citation type="submission" date="2013-09" db="EMBL/GenBank/DDBJ databases">
        <title>Corchorus capsularis genome sequencing.</title>
        <authorList>
            <person name="Alam M."/>
            <person name="Haque M.S."/>
            <person name="Islam M.S."/>
            <person name="Emdad E.M."/>
            <person name="Islam M.M."/>
            <person name="Ahmed B."/>
            <person name="Halim A."/>
            <person name="Hossen Q.M.M."/>
            <person name="Hossain M.Z."/>
            <person name="Ahmed R."/>
            <person name="Khan M.M."/>
            <person name="Islam R."/>
            <person name="Rashid M.M."/>
            <person name="Khan S.A."/>
            <person name="Rahman M.S."/>
            <person name="Alam M."/>
        </authorList>
    </citation>
    <scope>NUCLEOTIDE SEQUENCE [LARGE SCALE GENOMIC DNA]</scope>
    <source>
        <strain evidence="3">cv. CVL-1</strain>
        <tissue evidence="2">Whole seedling</tissue>
    </source>
</reference>
<dbReference type="EMBL" id="AWWV01010691">
    <property type="protein sequence ID" value="OMO77781.1"/>
    <property type="molecule type" value="Genomic_DNA"/>
</dbReference>
<gene>
    <name evidence="2" type="ORF">CCACVL1_14819</name>
</gene>
<sequence>MQENKFDQRLGICQRLFNFIMNTFIGRGMKRVTLGQPLPQGSTNGAQEPLISHANLKDDSDSLIQIHFKKTEEEEELQYWTPIDKLGSSVHVAEKDESQGRTQLRIDGESSRAPKIVIPITNSVNEEEKKKKAGNKFPSPTAIQPDASKPILTGLGLNINEISETFIQNTKERLSRNVSLMEPEES</sequence>
<keyword evidence="3" id="KW-1185">Reference proteome</keyword>